<dbReference type="Gene3D" id="1.10.10.10">
    <property type="entry name" value="Winged helix-like DNA-binding domain superfamily/Winged helix DNA-binding domain"/>
    <property type="match status" value="1"/>
</dbReference>
<evidence type="ECO:0000313" key="5">
    <source>
        <dbReference type="EMBL" id="RYV52333.1"/>
    </source>
</evidence>
<dbReference type="PANTHER" id="PTHR38445">
    <property type="entry name" value="HTH-TYPE TRANSCRIPTIONAL REPRESSOR YTRA"/>
    <property type="match status" value="1"/>
</dbReference>
<name>A0A4Q5N4Q3_9MICO</name>
<dbReference type="Pfam" id="PF00392">
    <property type="entry name" value="GntR"/>
    <property type="match status" value="1"/>
</dbReference>
<dbReference type="AlphaFoldDB" id="A0A4Q5N4Q3"/>
<dbReference type="InterPro" id="IPR000524">
    <property type="entry name" value="Tscrpt_reg_HTH_GntR"/>
</dbReference>
<evidence type="ECO:0000256" key="2">
    <source>
        <dbReference type="ARBA" id="ARBA00023125"/>
    </source>
</evidence>
<proteinExistence type="predicted"/>
<dbReference type="GO" id="GO:0003677">
    <property type="term" value="F:DNA binding"/>
    <property type="evidence" value="ECO:0007669"/>
    <property type="project" value="UniProtKB-KW"/>
</dbReference>
<sequence length="121" mass="12937">MIPVLDPDSALPPYEQIRSQLVAAIRTGALVPGTRLPTVRALADDLGVATNTVARAYRELEQAGVVQTRGRAGTFVETSGEATERAAFAAAQDYVSRVRALGMDDDGAVRWVLDALRVARD</sequence>
<evidence type="ECO:0000256" key="3">
    <source>
        <dbReference type="ARBA" id="ARBA00023163"/>
    </source>
</evidence>
<evidence type="ECO:0000256" key="1">
    <source>
        <dbReference type="ARBA" id="ARBA00023015"/>
    </source>
</evidence>
<dbReference type="EMBL" id="SDWW01000006">
    <property type="protein sequence ID" value="RYV52333.1"/>
    <property type="molecule type" value="Genomic_DNA"/>
</dbReference>
<comment type="caution">
    <text evidence="5">The sequence shown here is derived from an EMBL/GenBank/DDBJ whole genome shotgun (WGS) entry which is preliminary data.</text>
</comment>
<dbReference type="GO" id="GO:0003700">
    <property type="term" value="F:DNA-binding transcription factor activity"/>
    <property type="evidence" value="ECO:0007669"/>
    <property type="project" value="InterPro"/>
</dbReference>
<dbReference type="PROSITE" id="PS50949">
    <property type="entry name" value="HTH_GNTR"/>
    <property type="match status" value="1"/>
</dbReference>
<dbReference type="InterPro" id="IPR036388">
    <property type="entry name" value="WH-like_DNA-bd_sf"/>
</dbReference>
<dbReference type="RefSeq" id="WP_130101331.1">
    <property type="nucleotide sequence ID" value="NZ_SDWW01000006.1"/>
</dbReference>
<dbReference type="PANTHER" id="PTHR38445:SF9">
    <property type="entry name" value="HTH-TYPE TRANSCRIPTIONAL REPRESSOR YTRA"/>
    <property type="match status" value="1"/>
</dbReference>
<feature type="domain" description="HTH gntR-type" evidence="4">
    <location>
        <begin position="11"/>
        <end position="79"/>
    </location>
</feature>
<evidence type="ECO:0000313" key="6">
    <source>
        <dbReference type="Proteomes" id="UP000293764"/>
    </source>
</evidence>
<dbReference type="SUPFAM" id="SSF46785">
    <property type="entry name" value="Winged helix' DNA-binding domain"/>
    <property type="match status" value="1"/>
</dbReference>
<organism evidence="5 6">
    <name type="scientific">Pengzhenrongella frigida</name>
    <dbReference type="NCBI Taxonomy" id="1259133"/>
    <lineage>
        <taxon>Bacteria</taxon>
        <taxon>Bacillati</taxon>
        <taxon>Actinomycetota</taxon>
        <taxon>Actinomycetes</taxon>
        <taxon>Micrococcales</taxon>
        <taxon>Pengzhenrongella</taxon>
    </lineage>
</organism>
<dbReference type="SMART" id="SM00345">
    <property type="entry name" value="HTH_GNTR"/>
    <property type="match status" value="1"/>
</dbReference>
<protein>
    <submittedName>
        <fullName evidence="5">GntR family transcriptional regulator</fullName>
    </submittedName>
</protein>
<reference evidence="5 6" key="1">
    <citation type="submission" date="2019-01" db="EMBL/GenBank/DDBJ databases">
        <title>Novel species of Cellulomonas.</title>
        <authorList>
            <person name="Liu Q."/>
            <person name="Xin Y.-H."/>
        </authorList>
    </citation>
    <scope>NUCLEOTIDE SEQUENCE [LARGE SCALE GENOMIC DNA]</scope>
    <source>
        <strain evidence="5 6">HLT2-17</strain>
    </source>
</reference>
<dbReference type="OrthoDB" id="4307011at2"/>
<evidence type="ECO:0000259" key="4">
    <source>
        <dbReference type="PROSITE" id="PS50949"/>
    </source>
</evidence>
<dbReference type="Proteomes" id="UP000293764">
    <property type="component" value="Unassembled WGS sequence"/>
</dbReference>
<gene>
    <name evidence="5" type="ORF">EUA98_03760</name>
</gene>
<dbReference type="CDD" id="cd07377">
    <property type="entry name" value="WHTH_GntR"/>
    <property type="match status" value="1"/>
</dbReference>
<accession>A0A4Q5N4Q3</accession>
<dbReference type="InterPro" id="IPR036390">
    <property type="entry name" value="WH_DNA-bd_sf"/>
</dbReference>
<keyword evidence="1" id="KW-0805">Transcription regulation</keyword>
<keyword evidence="6" id="KW-1185">Reference proteome</keyword>
<keyword evidence="3" id="KW-0804">Transcription</keyword>
<keyword evidence="2" id="KW-0238">DNA-binding</keyword>